<dbReference type="InterPro" id="IPR021308">
    <property type="entry name" value="GfcB"/>
</dbReference>
<name>A0A6P1T4J6_9RHOB</name>
<feature type="chain" id="PRO_5026664050" description="YjbF family lipoprotein" evidence="1">
    <location>
        <begin position="21"/>
        <end position="228"/>
    </location>
</feature>
<gene>
    <name evidence="2" type="ORF">GO499_16680</name>
</gene>
<evidence type="ECO:0008006" key="4">
    <source>
        <dbReference type="Google" id="ProtNLM"/>
    </source>
</evidence>
<feature type="signal peptide" evidence="1">
    <location>
        <begin position="1"/>
        <end position="20"/>
    </location>
</feature>
<dbReference type="RefSeq" id="WP_161863236.1">
    <property type="nucleotide sequence ID" value="NZ_CP046620.1"/>
</dbReference>
<organism evidence="2 3">
    <name type="scientific">Algicella marina</name>
    <dbReference type="NCBI Taxonomy" id="2683284"/>
    <lineage>
        <taxon>Bacteria</taxon>
        <taxon>Pseudomonadati</taxon>
        <taxon>Pseudomonadota</taxon>
        <taxon>Alphaproteobacteria</taxon>
        <taxon>Rhodobacterales</taxon>
        <taxon>Paracoccaceae</taxon>
        <taxon>Algicella</taxon>
    </lineage>
</organism>
<evidence type="ECO:0000313" key="3">
    <source>
        <dbReference type="Proteomes" id="UP000464495"/>
    </source>
</evidence>
<dbReference type="Proteomes" id="UP000464495">
    <property type="component" value="Chromosome"/>
</dbReference>
<dbReference type="SUPFAM" id="SSF159270">
    <property type="entry name" value="YmcC-like"/>
    <property type="match status" value="1"/>
</dbReference>
<proteinExistence type="predicted"/>
<dbReference type="EMBL" id="CP046620">
    <property type="protein sequence ID" value="QHQ36691.1"/>
    <property type="molecule type" value="Genomic_DNA"/>
</dbReference>
<reference evidence="2 3" key="1">
    <citation type="submission" date="2019-12" db="EMBL/GenBank/DDBJ databases">
        <title>Complete genome sequence of Algicella marina strain 9Alg 56(T) isolated from the red alga Tichocarpus crinitus.</title>
        <authorList>
            <person name="Kim S.-G."/>
            <person name="Nedashkovskaya O.I."/>
        </authorList>
    </citation>
    <scope>NUCLEOTIDE SEQUENCE [LARGE SCALE GENOMIC DNA]</scope>
    <source>
        <strain evidence="2 3">9Alg 56</strain>
    </source>
</reference>
<dbReference type="Gene3D" id="2.40.360.10">
    <property type="entry name" value="YmcC-like"/>
    <property type="match status" value="1"/>
</dbReference>
<accession>A0A6P1T4J6</accession>
<dbReference type="InterPro" id="IPR023373">
    <property type="entry name" value="YmcC_sf"/>
</dbReference>
<dbReference type="AlphaFoldDB" id="A0A6P1T4J6"/>
<dbReference type="Pfam" id="PF11102">
    <property type="entry name" value="YjbF"/>
    <property type="match status" value="1"/>
</dbReference>
<protein>
    <recommendedName>
        <fullName evidence="4">YjbF family lipoprotein</fullName>
    </recommendedName>
</protein>
<dbReference type="KEGG" id="amaq:GO499_16680"/>
<evidence type="ECO:0000313" key="2">
    <source>
        <dbReference type="EMBL" id="QHQ36691.1"/>
    </source>
</evidence>
<sequence>MGRFLAIALLALAACSSEGAGPITGALMERVKGALPGGDEEPKGPPPIRLTRAMVDQAGTAMIRGGLLSENARSVFSAVTENRGFVTYASRFGQSLTLHGSLITGTRGMGRDLLSVTPDARDPLVVPTPVADWPASIGRRYVFPGNGPQGRVVEVRCRYTVEKPLEMEIVEVTHTGFQVREDCVGPDIAFQNQHFADGRSGFVWRSQQWIGDAQGTLDLEIVEPYTGG</sequence>
<evidence type="ECO:0000256" key="1">
    <source>
        <dbReference type="SAM" id="SignalP"/>
    </source>
</evidence>
<dbReference type="PROSITE" id="PS51257">
    <property type="entry name" value="PROKAR_LIPOPROTEIN"/>
    <property type="match status" value="1"/>
</dbReference>
<keyword evidence="1" id="KW-0732">Signal</keyword>
<keyword evidence="3" id="KW-1185">Reference proteome</keyword>